<dbReference type="Proteomes" id="UP000049455">
    <property type="component" value="Unassembled WGS sequence"/>
</dbReference>
<dbReference type="SUPFAM" id="SSF56349">
    <property type="entry name" value="DNA breaking-rejoining enzymes"/>
    <property type="match status" value="1"/>
</dbReference>
<keyword evidence="3" id="KW-0238">DNA-binding</keyword>
<accession>A0A0M7BC36</accession>
<evidence type="ECO:0000256" key="4">
    <source>
        <dbReference type="ARBA" id="ARBA00023172"/>
    </source>
</evidence>
<keyword evidence="1" id="KW-0159">Chromosome partition</keyword>
<dbReference type="Pfam" id="PF00589">
    <property type="entry name" value="Phage_integrase"/>
    <property type="match status" value="1"/>
</dbReference>
<keyword evidence="2" id="KW-0229">DNA integration</keyword>
<dbReference type="GO" id="GO:0006310">
    <property type="term" value="P:DNA recombination"/>
    <property type="evidence" value="ECO:0007669"/>
    <property type="project" value="UniProtKB-KW"/>
</dbReference>
<dbReference type="OrthoDB" id="5513193at2"/>
<keyword evidence="4" id="KW-0233">DNA recombination</keyword>
<dbReference type="InterPro" id="IPR050090">
    <property type="entry name" value="Tyrosine_recombinase_XerCD"/>
</dbReference>
<name>A0A0M7BC36_9RHOB</name>
<dbReference type="GO" id="GO:0003677">
    <property type="term" value="F:DNA binding"/>
    <property type="evidence" value="ECO:0007669"/>
    <property type="project" value="UniProtKB-KW"/>
</dbReference>
<dbReference type="EMBL" id="CYPR01000141">
    <property type="protein sequence ID" value="CUH39384.1"/>
    <property type="molecule type" value="Genomic_DNA"/>
</dbReference>
<dbReference type="InterPro" id="IPR011010">
    <property type="entry name" value="DNA_brk_join_enz"/>
</dbReference>
<evidence type="ECO:0000259" key="5">
    <source>
        <dbReference type="PROSITE" id="PS51898"/>
    </source>
</evidence>
<protein>
    <submittedName>
        <fullName evidence="6">Site-specific tyrosine recombinase XerC</fullName>
    </submittedName>
</protein>
<dbReference type="PROSITE" id="PS51898">
    <property type="entry name" value="TYR_RECOMBINASE"/>
    <property type="match status" value="1"/>
</dbReference>
<feature type="domain" description="Tyr recombinase" evidence="5">
    <location>
        <begin position="164"/>
        <end position="379"/>
    </location>
</feature>
<dbReference type="GO" id="GO:0015074">
    <property type="term" value="P:DNA integration"/>
    <property type="evidence" value="ECO:0007669"/>
    <property type="project" value="UniProtKB-KW"/>
</dbReference>
<dbReference type="AlphaFoldDB" id="A0A0M7BC36"/>
<evidence type="ECO:0000313" key="7">
    <source>
        <dbReference type="Proteomes" id="UP000049455"/>
    </source>
</evidence>
<gene>
    <name evidence="6" type="ORF">JSE7799_02109</name>
</gene>
<sequence length="381" mass="42025">MGQDIEHRFTQAGLPEDEAHALTLAERDTLSHLLNRGMGDNSLRAIRSDLGYLEAWSWAATGHPLDWPPRTETVLRFIAHHLWDPDERVQSADHGMPDIVRHALREGGFLRSSGPHAPATVSRRISTWRAVCRWKGVEGPFSQPEVARTLRAAVRAAKRPRGQHSKRVVDAELVIELLDHLEEIRASAPGRDSEAVGTRLRATRDLALIATMFASGGRRRSEISNLMMSQIHVLDDIQTEAGQSIASIGLRMGRTKTTTETQDARVFLSGRAATALKDWIAMAGLVAGPVFLAIDRWGNVQETSISPAAVNAVVKARLAEIGHDPRDFSAHGVRAGYITSALKQGIPAPEVMEQTLHRSLDTLLGYFKDERQREGRAARLL</sequence>
<dbReference type="InterPro" id="IPR010998">
    <property type="entry name" value="Integrase_recombinase_N"/>
</dbReference>
<evidence type="ECO:0000256" key="3">
    <source>
        <dbReference type="ARBA" id="ARBA00023125"/>
    </source>
</evidence>
<proteinExistence type="predicted"/>
<evidence type="ECO:0000313" key="6">
    <source>
        <dbReference type="EMBL" id="CUH39384.1"/>
    </source>
</evidence>
<dbReference type="RefSeq" id="WP_055663582.1">
    <property type="nucleotide sequence ID" value="NZ_CYPR01000141.1"/>
</dbReference>
<dbReference type="STRING" id="313367.JSE7799_02109"/>
<dbReference type="Gene3D" id="1.10.443.10">
    <property type="entry name" value="Intergrase catalytic core"/>
    <property type="match status" value="1"/>
</dbReference>
<dbReference type="GO" id="GO:0007059">
    <property type="term" value="P:chromosome segregation"/>
    <property type="evidence" value="ECO:0007669"/>
    <property type="project" value="UniProtKB-KW"/>
</dbReference>
<dbReference type="PANTHER" id="PTHR30349:SF81">
    <property type="entry name" value="TYROSINE RECOMBINASE XERC"/>
    <property type="match status" value="1"/>
</dbReference>
<dbReference type="SUPFAM" id="SSF47823">
    <property type="entry name" value="lambda integrase-like, N-terminal domain"/>
    <property type="match status" value="1"/>
</dbReference>
<dbReference type="Gene3D" id="1.10.150.130">
    <property type="match status" value="1"/>
</dbReference>
<dbReference type="InterPro" id="IPR002104">
    <property type="entry name" value="Integrase_catalytic"/>
</dbReference>
<reference evidence="6 7" key="1">
    <citation type="submission" date="2015-09" db="EMBL/GenBank/DDBJ databases">
        <authorList>
            <person name="Jackson K.R."/>
            <person name="Lunt B.L."/>
            <person name="Fisher J.N.B."/>
            <person name="Gardner A.V."/>
            <person name="Bailey M.E."/>
            <person name="Deus L.M."/>
            <person name="Earl A.S."/>
            <person name="Gibby P.D."/>
            <person name="Hartmann K.A."/>
            <person name="Liu J.E."/>
            <person name="Manci A.M."/>
            <person name="Nielsen D.A."/>
            <person name="Solomon M.B."/>
            <person name="Breakwell D.P."/>
            <person name="Burnett S.H."/>
            <person name="Grose J.H."/>
        </authorList>
    </citation>
    <scope>NUCLEOTIDE SEQUENCE [LARGE SCALE GENOMIC DNA]</scope>
    <source>
        <strain evidence="6 7">CECT 7799</strain>
    </source>
</reference>
<evidence type="ECO:0000256" key="1">
    <source>
        <dbReference type="ARBA" id="ARBA00022829"/>
    </source>
</evidence>
<dbReference type="PANTHER" id="PTHR30349">
    <property type="entry name" value="PHAGE INTEGRASE-RELATED"/>
    <property type="match status" value="1"/>
</dbReference>
<dbReference type="InterPro" id="IPR013762">
    <property type="entry name" value="Integrase-like_cat_sf"/>
</dbReference>
<keyword evidence="7" id="KW-1185">Reference proteome</keyword>
<organism evidence="6 7">
    <name type="scientific">Jannaschia seosinensis</name>
    <dbReference type="NCBI Taxonomy" id="313367"/>
    <lineage>
        <taxon>Bacteria</taxon>
        <taxon>Pseudomonadati</taxon>
        <taxon>Pseudomonadota</taxon>
        <taxon>Alphaproteobacteria</taxon>
        <taxon>Rhodobacterales</taxon>
        <taxon>Roseobacteraceae</taxon>
        <taxon>Jannaschia</taxon>
    </lineage>
</organism>
<evidence type="ECO:0000256" key="2">
    <source>
        <dbReference type="ARBA" id="ARBA00022908"/>
    </source>
</evidence>